<dbReference type="Gene3D" id="1.20.1290.10">
    <property type="entry name" value="AhpD-like"/>
    <property type="match status" value="1"/>
</dbReference>
<dbReference type="SUPFAM" id="SSF69118">
    <property type="entry name" value="AhpD-like"/>
    <property type="match status" value="1"/>
</dbReference>
<dbReference type="Proteomes" id="UP000253606">
    <property type="component" value="Chromosome"/>
</dbReference>
<gene>
    <name evidence="2" type="ORF">ACPOL_0942</name>
</gene>
<dbReference type="GO" id="GO:0051920">
    <property type="term" value="F:peroxiredoxin activity"/>
    <property type="evidence" value="ECO:0007669"/>
    <property type="project" value="InterPro"/>
</dbReference>
<feature type="domain" description="Carboxymuconolactone decarboxylase-like" evidence="1">
    <location>
        <begin position="50"/>
        <end position="110"/>
    </location>
</feature>
<dbReference type="Pfam" id="PF02627">
    <property type="entry name" value="CMD"/>
    <property type="match status" value="1"/>
</dbReference>
<dbReference type="EMBL" id="CP030840">
    <property type="protein sequence ID" value="AXC10295.1"/>
    <property type="molecule type" value="Genomic_DNA"/>
</dbReference>
<dbReference type="PANTHER" id="PTHR35446:SF2">
    <property type="entry name" value="CARBOXYMUCONOLACTONE DECARBOXYLASE-LIKE DOMAIN-CONTAINING PROTEIN"/>
    <property type="match status" value="1"/>
</dbReference>
<dbReference type="InterPro" id="IPR029032">
    <property type="entry name" value="AhpD-like"/>
</dbReference>
<keyword evidence="3" id="KW-1185">Reference proteome</keyword>
<dbReference type="OrthoDB" id="122912at2"/>
<organism evidence="2 3">
    <name type="scientific">Acidisarcina polymorpha</name>
    <dbReference type="NCBI Taxonomy" id="2211140"/>
    <lineage>
        <taxon>Bacteria</taxon>
        <taxon>Pseudomonadati</taxon>
        <taxon>Acidobacteriota</taxon>
        <taxon>Terriglobia</taxon>
        <taxon>Terriglobales</taxon>
        <taxon>Acidobacteriaceae</taxon>
        <taxon>Acidisarcina</taxon>
    </lineage>
</organism>
<reference evidence="2 3" key="1">
    <citation type="journal article" date="2018" name="Front. Microbiol.">
        <title>Hydrolytic Capabilities as a Key to Environmental Success: Chitinolytic and Cellulolytic Acidobacteria From Acidic Sub-arctic Soils and Boreal Peatlands.</title>
        <authorList>
            <person name="Belova S.E."/>
            <person name="Ravin N.V."/>
            <person name="Pankratov T.A."/>
            <person name="Rakitin A.L."/>
            <person name="Ivanova A.A."/>
            <person name="Beletsky A.V."/>
            <person name="Mardanov A.V."/>
            <person name="Sinninghe Damste J.S."/>
            <person name="Dedysh S.N."/>
        </authorList>
    </citation>
    <scope>NUCLEOTIDE SEQUENCE [LARGE SCALE GENOMIC DNA]</scope>
    <source>
        <strain evidence="2 3">SBC82</strain>
    </source>
</reference>
<evidence type="ECO:0000313" key="3">
    <source>
        <dbReference type="Proteomes" id="UP000253606"/>
    </source>
</evidence>
<evidence type="ECO:0000259" key="1">
    <source>
        <dbReference type="Pfam" id="PF02627"/>
    </source>
</evidence>
<proteinExistence type="predicted"/>
<dbReference type="AlphaFoldDB" id="A0A2Z5FVB1"/>
<sequence length="193" mass="21092">MRLAILNSGHRIGTKALFAIIEMASRQPLLDVVKLVKYRPDFYGNLMGMVTQETMRGPSAWSVADRELMAAYIAKNNRCEFCTGAHSAVARLAYQDGQKVSDALLNLSTANLDEPLKATMLMLGKLTREQRMDAQDIKAVLVAGATVEQIEDALAVCFSFNVIGRLADAFGFAVPSPKGLESGAKYLLSRGYR</sequence>
<dbReference type="PANTHER" id="PTHR35446">
    <property type="entry name" value="SI:CH211-175M2.5"/>
    <property type="match status" value="1"/>
</dbReference>
<dbReference type="RefSeq" id="WP_114205956.1">
    <property type="nucleotide sequence ID" value="NZ_CP030840.1"/>
</dbReference>
<dbReference type="InterPro" id="IPR003779">
    <property type="entry name" value="CMD-like"/>
</dbReference>
<name>A0A2Z5FVB1_9BACT</name>
<dbReference type="KEGG" id="abas:ACPOL_0942"/>
<evidence type="ECO:0000313" key="2">
    <source>
        <dbReference type="EMBL" id="AXC10295.1"/>
    </source>
</evidence>
<protein>
    <recommendedName>
        <fullName evidence="1">Carboxymuconolactone decarboxylase-like domain-containing protein</fullName>
    </recommendedName>
</protein>
<accession>A0A2Z5FVB1</accession>